<name>A0ABT8REG8_9BACT</name>
<dbReference type="PRINTS" id="PR00032">
    <property type="entry name" value="HTHARAC"/>
</dbReference>
<dbReference type="Pfam" id="PF12833">
    <property type="entry name" value="HTH_18"/>
    <property type="match status" value="1"/>
</dbReference>
<dbReference type="Proteomes" id="UP001168528">
    <property type="component" value="Unassembled WGS sequence"/>
</dbReference>
<dbReference type="InterPro" id="IPR020449">
    <property type="entry name" value="Tscrpt_reg_AraC-type_HTH"/>
</dbReference>
<dbReference type="EMBL" id="JAUKPO010000031">
    <property type="protein sequence ID" value="MDO1450511.1"/>
    <property type="molecule type" value="Genomic_DNA"/>
</dbReference>
<sequence>MQVHNEILRAIARNCESYGIKEEAVYQLAGVNPDSIAIPDGMQDWKQGIRMWESALTLTNYQFIGISFGKNITFSVLGWIAPLTSSSPSLKFAWKSFADFFPLMGNMFEYQVTELPDGNIKVLYKPAPAWVETSPLTAAMAAEHAMSLTISLSGYLIGRIIKPVYASFSHPVEAKNQSIFTDLFGLTLFGQKENMLVFDAVTAASPLISANELMYANMQKLCTEKLMQLKSQTSFASKVLQILSSKQAYYNPKLEEVAAMLNISARTLQRKLKEENHTYQSLLEEHQIEMALQLLSRPHMQVQEVAFMLGFTSLQNFSRAFKRKTGFSPTQVKHSQQPVLS</sequence>
<dbReference type="SMART" id="SM00342">
    <property type="entry name" value="HTH_ARAC"/>
    <property type="match status" value="1"/>
</dbReference>
<gene>
    <name evidence="5" type="ORF">Q0590_29820</name>
</gene>
<protein>
    <submittedName>
        <fullName evidence="5">AraC family transcriptional regulator ligand-binding domain-containing protein</fullName>
    </submittedName>
</protein>
<keyword evidence="6" id="KW-1185">Reference proteome</keyword>
<evidence type="ECO:0000313" key="5">
    <source>
        <dbReference type="EMBL" id="MDO1450511.1"/>
    </source>
</evidence>
<dbReference type="InterPro" id="IPR009057">
    <property type="entry name" value="Homeodomain-like_sf"/>
</dbReference>
<dbReference type="InterPro" id="IPR018062">
    <property type="entry name" value="HTH_AraC-typ_CS"/>
</dbReference>
<dbReference type="Pfam" id="PF12625">
    <property type="entry name" value="Arabinose_bd"/>
    <property type="match status" value="1"/>
</dbReference>
<keyword evidence="1" id="KW-0805">Transcription regulation</keyword>
<dbReference type="PROSITE" id="PS00041">
    <property type="entry name" value="HTH_ARAC_FAMILY_1"/>
    <property type="match status" value="1"/>
</dbReference>
<organism evidence="5 6">
    <name type="scientific">Rhodocytophaga aerolata</name>
    <dbReference type="NCBI Taxonomy" id="455078"/>
    <lineage>
        <taxon>Bacteria</taxon>
        <taxon>Pseudomonadati</taxon>
        <taxon>Bacteroidota</taxon>
        <taxon>Cytophagia</taxon>
        <taxon>Cytophagales</taxon>
        <taxon>Rhodocytophagaceae</taxon>
        <taxon>Rhodocytophaga</taxon>
    </lineage>
</organism>
<dbReference type="InterPro" id="IPR032687">
    <property type="entry name" value="AraC-type_N"/>
</dbReference>
<reference evidence="5" key="1">
    <citation type="submission" date="2023-07" db="EMBL/GenBank/DDBJ databases">
        <title>The genome sequence of Rhodocytophaga aerolata KACC 12507.</title>
        <authorList>
            <person name="Zhang X."/>
        </authorList>
    </citation>
    <scope>NUCLEOTIDE SEQUENCE</scope>
    <source>
        <strain evidence="5">KACC 12507</strain>
    </source>
</reference>
<dbReference type="SUPFAM" id="SSF46689">
    <property type="entry name" value="Homeodomain-like"/>
    <property type="match status" value="1"/>
</dbReference>
<dbReference type="InterPro" id="IPR018060">
    <property type="entry name" value="HTH_AraC"/>
</dbReference>
<dbReference type="PANTHER" id="PTHR47894">
    <property type="entry name" value="HTH-TYPE TRANSCRIPTIONAL REGULATOR GADX"/>
    <property type="match status" value="1"/>
</dbReference>
<dbReference type="PANTHER" id="PTHR47894:SF1">
    <property type="entry name" value="HTH-TYPE TRANSCRIPTIONAL REGULATOR VQSM"/>
    <property type="match status" value="1"/>
</dbReference>
<evidence type="ECO:0000259" key="4">
    <source>
        <dbReference type="PROSITE" id="PS01124"/>
    </source>
</evidence>
<feature type="domain" description="HTH araC/xylS-type" evidence="4">
    <location>
        <begin position="237"/>
        <end position="335"/>
    </location>
</feature>
<evidence type="ECO:0000256" key="3">
    <source>
        <dbReference type="ARBA" id="ARBA00023163"/>
    </source>
</evidence>
<evidence type="ECO:0000313" key="6">
    <source>
        <dbReference type="Proteomes" id="UP001168528"/>
    </source>
</evidence>
<keyword evidence="2" id="KW-0238">DNA-binding</keyword>
<keyword evidence="3" id="KW-0804">Transcription</keyword>
<dbReference type="PROSITE" id="PS01124">
    <property type="entry name" value="HTH_ARAC_FAMILY_2"/>
    <property type="match status" value="1"/>
</dbReference>
<comment type="caution">
    <text evidence="5">The sequence shown here is derived from an EMBL/GenBank/DDBJ whole genome shotgun (WGS) entry which is preliminary data.</text>
</comment>
<dbReference type="RefSeq" id="WP_302041311.1">
    <property type="nucleotide sequence ID" value="NZ_JAUKPO010000031.1"/>
</dbReference>
<dbReference type="Gene3D" id="1.10.10.60">
    <property type="entry name" value="Homeodomain-like"/>
    <property type="match status" value="1"/>
</dbReference>
<proteinExistence type="predicted"/>
<evidence type="ECO:0000256" key="2">
    <source>
        <dbReference type="ARBA" id="ARBA00023125"/>
    </source>
</evidence>
<evidence type="ECO:0000256" key="1">
    <source>
        <dbReference type="ARBA" id="ARBA00023015"/>
    </source>
</evidence>
<accession>A0ABT8REG8</accession>